<reference evidence="3" key="1">
    <citation type="submission" date="2023-07" db="EMBL/GenBank/DDBJ databases">
        <title>Zobellia barbeyronii sp. nov., a new marine flavobacterium, isolated from green and red algae.</title>
        <authorList>
            <person name="Nedashkovskaya O.I."/>
            <person name="Otstavnykh N."/>
            <person name="Zhukova N."/>
            <person name="Guzev K."/>
            <person name="Chausova V."/>
            <person name="Tekutyeva L."/>
            <person name="Mikhailov V."/>
            <person name="Isaeva M."/>
        </authorList>
    </citation>
    <scope>NUCLEOTIDE SEQUENCE [LARGE SCALE GENOMIC DNA]</scope>
    <source>
        <strain evidence="3">KMM 6746</strain>
    </source>
</reference>
<dbReference type="Proteomes" id="UP000740413">
    <property type="component" value="Unassembled WGS sequence"/>
</dbReference>
<sequence length="456" mass="51949">MKKCFKFSLVAFLLALLMALTSCQDEEPFVETIDEEQTLSFDSTALELMKETVSNDGSYDNIVDGASCFDIQFPYKVVANGVELTIDSMDGLQVLEEILDDVEDFESTMDIVFPVTVTMADYTEVTISTKEDLQKTALECVEGGIDADIECIDVVYPATVFTYNPNFQQTASVLVEHDVELRRFFAGLEESDLVSFDFPITLKYKDSTEVIANTNTELSDILSQAKDACDEDDDNDYNDDDFTQEELDSVLVQCPWDLVKVQMQSTDQSEYYDTYALSFEEGGKVTSYGRNGYNTEGKWSTAIEDYRVVLKLDFEVAVEFNDTWKVYEIKEGKIKMFVEDNSMVLEKDCDYQPIVCDAEIIENRLSVCSWRMSDEKGEFFEDLLVEFAEKRLLVYDSKGKVVDEGSWTIEENMLTFSGLNRSLANYIGEWQVLECGEEDMKIKRNEEVVVLTKVCN</sequence>
<evidence type="ECO:0000256" key="1">
    <source>
        <dbReference type="SAM" id="SignalP"/>
    </source>
</evidence>
<dbReference type="PROSITE" id="PS51257">
    <property type="entry name" value="PROKAR_LIPOPROTEIN"/>
    <property type="match status" value="1"/>
</dbReference>
<evidence type="ECO:0008006" key="4">
    <source>
        <dbReference type="Google" id="ProtNLM"/>
    </source>
</evidence>
<protein>
    <recommendedName>
        <fullName evidence="4">Lipoprotein</fullName>
    </recommendedName>
</protein>
<feature type="signal peptide" evidence="1">
    <location>
        <begin position="1"/>
        <end position="24"/>
    </location>
</feature>
<dbReference type="EMBL" id="JACATN010000004">
    <property type="protein sequence ID" value="MBT2162342.1"/>
    <property type="molecule type" value="Genomic_DNA"/>
</dbReference>
<comment type="caution">
    <text evidence="2">The sequence shown here is derived from an EMBL/GenBank/DDBJ whole genome shotgun (WGS) entry which is preliminary data.</text>
</comment>
<keyword evidence="3" id="KW-1185">Reference proteome</keyword>
<gene>
    <name evidence="2" type="ORF">HW347_13800</name>
</gene>
<name>A0ABS5WG65_9FLAO</name>
<evidence type="ECO:0000313" key="3">
    <source>
        <dbReference type="Proteomes" id="UP000740413"/>
    </source>
</evidence>
<evidence type="ECO:0000313" key="2">
    <source>
        <dbReference type="EMBL" id="MBT2162342.1"/>
    </source>
</evidence>
<proteinExistence type="predicted"/>
<organism evidence="2 3">
    <name type="scientific">Zobellia barbeyronii</name>
    <dbReference type="NCBI Taxonomy" id="2748009"/>
    <lineage>
        <taxon>Bacteria</taxon>
        <taxon>Pseudomonadati</taxon>
        <taxon>Bacteroidota</taxon>
        <taxon>Flavobacteriia</taxon>
        <taxon>Flavobacteriales</taxon>
        <taxon>Flavobacteriaceae</taxon>
        <taxon>Zobellia</taxon>
    </lineage>
</organism>
<keyword evidence="1" id="KW-0732">Signal</keyword>
<dbReference type="RefSeq" id="WP_214612397.1">
    <property type="nucleotide sequence ID" value="NZ_JACATN010000004.1"/>
</dbReference>
<accession>A0ABS5WG65</accession>
<feature type="chain" id="PRO_5046818141" description="Lipoprotein" evidence="1">
    <location>
        <begin position="25"/>
        <end position="456"/>
    </location>
</feature>